<evidence type="ECO:0000256" key="6">
    <source>
        <dbReference type="ARBA" id="ARBA00022605"/>
    </source>
</evidence>
<evidence type="ECO:0000259" key="11">
    <source>
        <dbReference type="Pfam" id="PF00697"/>
    </source>
</evidence>
<evidence type="ECO:0000256" key="9">
    <source>
        <dbReference type="ARBA" id="ARBA00023235"/>
    </source>
</evidence>
<evidence type="ECO:0000256" key="5">
    <source>
        <dbReference type="ARBA" id="ARBA00022272"/>
    </source>
</evidence>
<name>A0A1L8CUM6_9THEO</name>
<comment type="similarity">
    <text evidence="3 10">Belongs to the TrpF family.</text>
</comment>
<comment type="catalytic activity">
    <reaction evidence="1 10">
        <text>N-(5-phospho-beta-D-ribosyl)anthranilate = 1-(2-carboxyphenylamino)-1-deoxy-D-ribulose 5-phosphate</text>
        <dbReference type="Rhea" id="RHEA:21540"/>
        <dbReference type="ChEBI" id="CHEBI:18277"/>
        <dbReference type="ChEBI" id="CHEBI:58613"/>
        <dbReference type="EC" id="5.3.1.24"/>
    </reaction>
</comment>
<evidence type="ECO:0000256" key="2">
    <source>
        <dbReference type="ARBA" id="ARBA00004664"/>
    </source>
</evidence>
<evidence type="ECO:0000256" key="8">
    <source>
        <dbReference type="ARBA" id="ARBA00023141"/>
    </source>
</evidence>
<keyword evidence="13" id="KW-1185">Reference proteome</keyword>
<dbReference type="NCBIfam" id="NF002298">
    <property type="entry name" value="PRK01222.1-4"/>
    <property type="match status" value="1"/>
</dbReference>
<evidence type="ECO:0000256" key="4">
    <source>
        <dbReference type="ARBA" id="ARBA00012572"/>
    </source>
</evidence>
<dbReference type="OrthoDB" id="9786954at2"/>
<evidence type="ECO:0000256" key="7">
    <source>
        <dbReference type="ARBA" id="ARBA00022822"/>
    </source>
</evidence>
<protein>
    <recommendedName>
        <fullName evidence="5 10">N-(5'-phosphoribosyl)anthranilate isomerase</fullName>
        <shortName evidence="10">PRAI</shortName>
        <ecNumber evidence="4 10">5.3.1.24</ecNumber>
    </recommendedName>
</protein>
<dbReference type="FunFam" id="3.20.20.70:FF:000075">
    <property type="entry name" value="Tryptophan biosynthesis protein TRP1"/>
    <property type="match status" value="1"/>
</dbReference>
<dbReference type="InterPro" id="IPR011060">
    <property type="entry name" value="RibuloseP-bd_barrel"/>
</dbReference>
<dbReference type="SUPFAM" id="SSF51366">
    <property type="entry name" value="Ribulose-phoshate binding barrel"/>
    <property type="match status" value="1"/>
</dbReference>
<dbReference type="UniPathway" id="UPA00035">
    <property type="reaction ID" value="UER00042"/>
</dbReference>
<keyword evidence="6 10" id="KW-0028">Amino-acid biosynthesis</keyword>
<comment type="caution">
    <text evidence="12">The sequence shown here is derived from an EMBL/GenBank/DDBJ whole genome shotgun (WGS) entry which is preliminary data.</text>
</comment>
<comment type="pathway">
    <text evidence="2 10">Amino-acid biosynthesis; L-tryptophan biosynthesis; L-tryptophan from chorismate: step 3/5.</text>
</comment>
<keyword evidence="8 10" id="KW-0057">Aromatic amino acid biosynthesis</keyword>
<evidence type="ECO:0000256" key="3">
    <source>
        <dbReference type="ARBA" id="ARBA00007571"/>
    </source>
</evidence>
<dbReference type="CDD" id="cd00405">
    <property type="entry name" value="PRAI"/>
    <property type="match status" value="1"/>
</dbReference>
<dbReference type="PANTHER" id="PTHR42894:SF1">
    <property type="entry name" value="N-(5'-PHOSPHORIBOSYL)ANTHRANILATE ISOMERASE"/>
    <property type="match status" value="1"/>
</dbReference>
<evidence type="ECO:0000256" key="10">
    <source>
        <dbReference type="HAMAP-Rule" id="MF_00135"/>
    </source>
</evidence>
<dbReference type="STRING" id="870242.cpu_11650"/>
<gene>
    <name evidence="10" type="primary">trpF</name>
    <name evidence="12" type="ORF">cpu_11650</name>
</gene>
<dbReference type="PANTHER" id="PTHR42894">
    <property type="entry name" value="N-(5'-PHOSPHORIBOSYL)ANTHRANILATE ISOMERASE"/>
    <property type="match status" value="1"/>
</dbReference>
<dbReference type="GO" id="GO:0000162">
    <property type="term" value="P:L-tryptophan biosynthetic process"/>
    <property type="evidence" value="ECO:0007669"/>
    <property type="project" value="UniProtKB-UniRule"/>
</dbReference>
<sequence length="218" mass="23828">MRVRVKICGIRDKKTALEVSRAGADAVGFVFAHSKRQVEPDVAREIKAVLPPFVSAVGVVADMDVEEVAQIAAYCNLDVIQLHGAESPEYCAKLAQKIPAKIIKSIPVPVDGDAVELQDRIATYEAYVQAFLFDTAFGGVFGGSGRTFNWRLLKELKIKKPWLLAGGLNPDNVGEALRIVKPYGVDVSSGVETAPGIKDYARIEAFIQSVRRWENEVN</sequence>
<dbReference type="InterPro" id="IPR044643">
    <property type="entry name" value="TrpF_fam"/>
</dbReference>
<dbReference type="Gene3D" id="3.20.20.70">
    <property type="entry name" value="Aldolase class I"/>
    <property type="match status" value="1"/>
</dbReference>
<dbReference type="InterPro" id="IPR013785">
    <property type="entry name" value="Aldolase_TIM"/>
</dbReference>
<dbReference type="HAMAP" id="MF_00135">
    <property type="entry name" value="PRAI"/>
    <property type="match status" value="1"/>
</dbReference>
<dbReference type="EMBL" id="BDJK01000017">
    <property type="protein sequence ID" value="GAV22655.1"/>
    <property type="molecule type" value="Genomic_DNA"/>
</dbReference>
<dbReference type="Proteomes" id="UP000187485">
    <property type="component" value="Unassembled WGS sequence"/>
</dbReference>
<evidence type="ECO:0000313" key="12">
    <source>
        <dbReference type="EMBL" id="GAV22655.1"/>
    </source>
</evidence>
<keyword evidence="7 10" id="KW-0822">Tryptophan biosynthesis</keyword>
<dbReference type="GO" id="GO:0004640">
    <property type="term" value="F:phosphoribosylanthranilate isomerase activity"/>
    <property type="evidence" value="ECO:0007669"/>
    <property type="project" value="UniProtKB-UniRule"/>
</dbReference>
<proteinExistence type="inferred from homology"/>
<feature type="domain" description="N-(5'phosphoribosyl) anthranilate isomerase (PRAI)" evidence="11">
    <location>
        <begin position="5"/>
        <end position="208"/>
    </location>
</feature>
<organism evidence="12 13">
    <name type="scientific">Carboxydothermus pertinax</name>
    <dbReference type="NCBI Taxonomy" id="870242"/>
    <lineage>
        <taxon>Bacteria</taxon>
        <taxon>Bacillati</taxon>
        <taxon>Bacillota</taxon>
        <taxon>Clostridia</taxon>
        <taxon>Thermoanaerobacterales</taxon>
        <taxon>Thermoanaerobacteraceae</taxon>
        <taxon>Carboxydothermus</taxon>
    </lineage>
</organism>
<reference evidence="13" key="1">
    <citation type="submission" date="2016-12" db="EMBL/GenBank/DDBJ databases">
        <title>Draft Genome Sequences od Carboxydothermus pertinax and islandicus, Hydrogenogenic Carboxydotrophic Bacteria.</title>
        <authorList>
            <person name="Fukuyama Y."/>
            <person name="Ohmae K."/>
            <person name="Yoneda Y."/>
            <person name="Yoshida T."/>
            <person name="Sako Y."/>
        </authorList>
    </citation>
    <scope>NUCLEOTIDE SEQUENCE [LARGE SCALE GENOMIC DNA]</scope>
    <source>
        <strain evidence="13">Ug1</strain>
    </source>
</reference>
<dbReference type="Pfam" id="PF00697">
    <property type="entry name" value="PRAI"/>
    <property type="match status" value="1"/>
</dbReference>
<evidence type="ECO:0000313" key="13">
    <source>
        <dbReference type="Proteomes" id="UP000187485"/>
    </source>
</evidence>
<dbReference type="EC" id="5.3.1.24" evidence="4 10"/>
<accession>A0A1L8CUM6</accession>
<keyword evidence="9 10" id="KW-0413">Isomerase</keyword>
<evidence type="ECO:0000256" key="1">
    <source>
        <dbReference type="ARBA" id="ARBA00001164"/>
    </source>
</evidence>
<dbReference type="InterPro" id="IPR001240">
    <property type="entry name" value="PRAI_dom"/>
</dbReference>
<dbReference type="RefSeq" id="WP_075859131.1">
    <property type="nucleotide sequence ID" value="NZ_BDJK01000017.1"/>
</dbReference>
<dbReference type="AlphaFoldDB" id="A0A1L8CUM6"/>